<feature type="active site" description="Nucleophile" evidence="4">
    <location>
        <position position="52"/>
    </location>
</feature>
<keyword evidence="2 4" id="KW-0442">Lipid degradation</keyword>
<dbReference type="InterPro" id="IPR002641">
    <property type="entry name" value="PNPLA_dom"/>
</dbReference>
<evidence type="ECO:0000256" key="3">
    <source>
        <dbReference type="ARBA" id="ARBA00023098"/>
    </source>
</evidence>
<name>A0ABQ6BX37_9NEIS</name>
<dbReference type="InterPro" id="IPR050301">
    <property type="entry name" value="NTE"/>
</dbReference>
<protein>
    <recommendedName>
        <fullName evidence="5">PNPLA domain-containing protein</fullName>
    </recommendedName>
</protein>
<dbReference type="PROSITE" id="PS51635">
    <property type="entry name" value="PNPLA"/>
    <property type="match status" value="1"/>
</dbReference>
<evidence type="ECO:0000313" key="6">
    <source>
        <dbReference type="EMBL" id="GLS04762.1"/>
    </source>
</evidence>
<keyword evidence="7" id="KW-1185">Reference proteome</keyword>
<dbReference type="Pfam" id="PF01734">
    <property type="entry name" value="Patatin"/>
    <property type="match status" value="1"/>
</dbReference>
<organism evidence="6 7">
    <name type="scientific">Chitiniphilus shinanonensis</name>
    <dbReference type="NCBI Taxonomy" id="553088"/>
    <lineage>
        <taxon>Bacteria</taxon>
        <taxon>Pseudomonadati</taxon>
        <taxon>Pseudomonadota</taxon>
        <taxon>Betaproteobacteria</taxon>
        <taxon>Neisseriales</taxon>
        <taxon>Chitinibacteraceae</taxon>
        <taxon>Chitiniphilus</taxon>
    </lineage>
</organism>
<keyword evidence="3 4" id="KW-0443">Lipid metabolism</keyword>
<dbReference type="EMBL" id="BSOZ01000025">
    <property type="protein sequence ID" value="GLS04762.1"/>
    <property type="molecule type" value="Genomic_DNA"/>
</dbReference>
<dbReference type="InterPro" id="IPR016035">
    <property type="entry name" value="Acyl_Trfase/lysoPLipase"/>
</dbReference>
<dbReference type="SUPFAM" id="SSF52151">
    <property type="entry name" value="FabD/lysophospholipase-like"/>
    <property type="match status" value="1"/>
</dbReference>
<comment type="caution">
    <text evidence="4">Lacks conserved residue(s) required for the propagation of feature annotation.</text>
</comment>
<dbReference type="Proteomes" id="UP001156836">
    <property type="component" value="Unassembled WGS sequence"/>
</dbReference>
<evidence type="ECO:0000256" key="1">
    <source>
        <dbReference type="ARBA" id="ARBA00022801"/>
    </source>
</evidence>
<accession>A0ABQ6BX37</accession>
<proteinExistence type="predicted"/>
<reference evidence="7" key="1">
    <citation type="journal article" date="2019" name="Int. J. Syst. Evol. Microbiol.">
        <title>The Global Catalogue of Microorganisms (GCM) 10K type strain sequencing project: providing services to taxonomists for standard genome sequencing and annotation.</title>
        <authorList>
            <consortium name="The Broad Institute Genomics Platform"/>
            <consortium name="The Broad Institute Genome Sequencing Center for Infectious Disease"/>
            <person name="Wu L."/>
            <person name="Ma J."/>
        </authorList>
    </citation>
    <scope>NUCLEOTIDE SEQUENCE [LARGE SCALE GENOMIC DNA]</scope>
    <source>
        <strain evidence="7">NBRC 104970</strain>
    </source>
</reference>
<feature type="short sequence motif" description="GXSXG" evidence="4">
    <location>
        <begin position="50"/>
        <end position="54"/>
    </location>
</feature>
<keyword evidence="1 4" id="KW-0378">Hydrolase</keyword>
<evidence type="ECO:0000259" key="5">
    <source>
        <dbReference type="PROSITE" id="PS51635"/>
    </source>
</evidence>
<evidence type="ECO:0000313" key="7">
    <source>
        <dbReference type="Proteomes" id="UP001156836"/>
    </source>
</evidence>
<evidence type="ECO:0000256" key="4">
    <source>
        <dbReference type="PROSITE-ProRule" id="PRU01161"/>
    </source>
</evidence>
<sequence length="384" mass="41420">MDQPTKQAGRATALILSGGGARAAYQVGVLLAVARVHCRSRNNPFPIICGTSAGGINAAALAAGATDFRLAVRQLARAWLSLTPEQVYRATLPALFGRAAHWVLSLVLGGLGRFNPRSFLDNRPLTELLGRMIDFDGIGRAVAAGQLQALSITASGYTTGQSVSFFQGNDALQGWQRAQRLGVRTRIEPAHLLASSAIPFVFPAARIHREYFGDGSVRQVAPISPAIHLGAGRVLVIGVAPSAEAGPAREKTVAYPSLAQVAGHLLDSIFIDGLESDLERVRRINRTVERLTPEERAHLGLRPVEVLSIRPSRPLERLVMPHRSTFPPGLRFLLGGLGAFRRQGSVLASYVLFHHQYTRQLIRLGYRDAMAQREALAVFLGDAG</sequence>
<feature type="domain" description="PNPLA" evidence="5">
    <location>
        <begin position="14"/>
        <end position="227"/>
    </location>
</feature>
<evidence type="ECO:0000256" key="2">
    <source>
        <dbReference type="ARBA" id="ARBA00022963"/>
    </source>
</evidence>
<dbReference type="PANTHER" id="PTHR14226">
    <property type="entry name" value="NEUROPATHY TARGET ESTERASE/SWISS CHEESE D.MELANOGASTER"/>
    <property type="match status" value="1"/>
</dbReference>
<comment type="caution">
    <text evidence="6">The sequence shown here is derived from an EMBL/GenBank/DDBJ whole genome shotgun (WGS) entry which is preliminary data.</text>
</comment>
<dbReference type="Gene3D" id="3.40.1090.10">
    <property type="entry name" value="Cytosolic phospholipase A2 catalytic domain"/>
    <property type="match status" value="1"/>
</dbReference>
<feature type="active site" description="Proton acceptor" evidence="4">
    <location>
        <position position="214"/>
    </location>
</feature>
<dbReference type="PANTHER" id="PTHR14226:SF57">
    <property type="entry name" value="BLR7027 PROTEIN"/>
    <property type="match status" value="1"/>
</dbReference>
<gene>
    <name evidence="6" type="ORF">GCM10007860_19100</name>
</gene>